<reference evidence="2 3" key="1">
    <citation type="journal article" date="2010" name="Nature">
        <title>Genome sequence of the palaeopolyploid soybean.</title>
        <authorList>
            <person name="Schmutz J."/>
            <person name="Cannon S.B."/>
            <person name="Schlueter J."/>
            <person name="Ma J."/>
            <person name="Mitros T."/>
            <person name="Nelson W."/>
            <person name="Hyten D.L."/>
            <person name="Song Q."/>
            <person name="Thelen J.J."/>
            <person name="Cheng J."/>
            <person name="Xu D."/>
            <person name="Hellsten U."/>
            <person name="May G.D."/>
            <person name="Yu Y."/>
            <person name="Sakurai T."/>
            <person name="Umezawa T."/>
            <person name="Bhattacharyya M.K."/>
            <person name="Sandhu D."/>
            <person name="Valliyodan B."/>
            <person name="Lindquist E."/>
            <person name="Peto M."/>
            <person name="Grant D."/>
            <person name="Shu S."/>
            <person name="Goodstein D."/>
            <person name="Barry K."/>
            <person name="Futrell-Griggs M."/>
            <person name="Abernathy B."/>
            <person name="Du J."/>
            <person name="Tian Z."/>
            <person name="Zhu L."/>
            <person name="Gill N."/>
            <person name="Joshi T."/>
            <person name="Libault M."/>
            <person name="Sethuraman A."/>
            <person name="Zhang X.-C."/>
            <person name="Shinozaki K."/>
            <person name="Nguyen H.T."/>
            <person name="Wing R.A."/>
            <person name="Cregan P."/>
            <person name="Specht J."/>
            <person name="Grimwood J."/>
            <person name="Rokhsar D."/>
            <person name="Stacey G."/>
            <person name="Shoemaker R.C."/>
            <person name="Jackson S.A."/>
        </authorList>
    </citation>
    <scope>NUCLEOTIDE SEQUENCE [LARGE SCALE GENOMIC DNA]</scope>
    <source>
        <strain evidence="3">cv. Williams 82</strain>
        <tissue evidence="2">Callus</tissue>
    </source>
</reference>
<evidence type="ECO:0000313" key="4">
    <source>
        <dbReference type="Proteomes" id="UP000008827"/>
    </source>
</evidence>
<reference evidence="3" key="2">
    <citation type="submission" date="2018-02" db="UniProtKB">
        <authorList>
            <consortium name="EnsemblPlants"/>
        </authorList>
    </citation>
    <scope>IDENTIFICATION</scope>
    <source>
        <strain evidence="3">Williams 82</strain>
    </source>
</reference>
<reference evidence="2" key="3">
    <citation type="submission" date="2018-07" db="EMBL/GenBank/DDBJ databases">
        <title>WGS assembly of Glycine max.</title>
        <authorList>
            <person name="Schmutz J."/>
            <person name="Cannon S."/>
            <person name="Schlueter J."/>
            <person name="Ma J."/>
            <person name="Mitros T."/>
            <person name="Nelson W."/>
            <person name="Hyten D."/>
            <person name="Song Q."/>
            <person name="Thelen J."/>
            <person name="Cheng J."/>
            <person name="Xu D."/>
            <person name="Hellsten U."/>
            <person name="May G."/>
            <person name="Yu Y."/>
            <person name="Sakurai T."/>
            <person name="Umezawa T."/>
            <person name="Bhattacharyya M."/>
            <person name="Sandhu D."/>
            <person name="Valliyodan B."/>
            <person name="Lindquist E."/>
            <person name="Peto M."/>
            <person name="Grant D."/>
            <person name="Shu S."/>
            <person name="Goodstein D."/>
            <person name="Barry K."/>
            <person name="Futrell-Griggs M."/>
            <person name="Abernathy B."/>
            <person name="Du J."/>
            <person name="Tian Z."/>
            <person name="Zhu L."/>
            <person name="Gill N."/>
            <person name="Joshi T."/>
            <person name="Libault M."/>
            <person name="Sethuraman A."/>
            <person name="Zhang X."/>
            <person name="Shinozaki K."/>
            <person name="Nguyen H."/>
            <person name="Wing R."/>
            <person name="Cregan P."/>
            <person name="Specht J."/>
            <person name="Grimwood J."/>
            <person name="Rokhsar D."/>
            <person name="Stacey G."/>
            <person name="Shoemaker R."/>
            <person name="Jackson S."/>
        </authorList>
    </citation>
    <scope>NUCLEOTIDE SEQUENCE</scope>
    <source>
        <tissue evidence="2">Callus</tissue>
    </source>
</reference>
<evidence type="ECO:0000256" key="1">
    <source>
        <dbReference type="SAM" id="Phobius"/>
    </source>
</evidence>
<accession>A0A0R0KVZ9</accession>
<dbReference type="Proteomes" id="UP000008827">
    <property type="component" value="Chromosome 2"/>
</dbReference>
<name>A0A0R0KVZ9_SOYBN</name>
<sequence>MSSSTIVGADRSAFFTTSSKKLSKRKRSCDTLPLLWNDRFKMYRYFGIATLKYDFPYFGIAISEYLYFSKIVILKYYFLYSTIVILKMHRYYEITILKYGKSYTGGDKFWFWI</sequence>
<proteinExistence type="predicted"/>
<gene>
    <name evidence="2" type="ORF">GLYMA_02G119900</name>
</gene>
<evidence type="ECO:0000313" key="3">
    <source>
        <dbReference type="EnsemblPlants" id="KRH70945"/>
    </source>
</evidence>
<dbReference type="Gramene" id="KRH70945">
    <property type="protein sequence ID" value="KRH70945"/>
    <property type="gene ID" value="GLYMA_02G119900"/>
</dbReference>
<protein>
    <submittedName>
        <fullName evidence="2 3">Uncharacterized protein</fullName>
    </submittedName>
</protein>
<evidence type="ECO:0000313" key="2">
    <source>
        <dbReference type="EMBL" id="KRH70945.1"/>
    </source>
</evidence>
<feature type="transmembrane region" description="Helical" evidence="1">
    <location>
        <begin position="65"/>
        <end position="86"/>
    </location>
</feature>
<keyword evidence="1" id="KW-0812">Transmembrane</keyword>
<keyword evidence="4" id="KW-1185">Reference proteome</keyword>
<keyword evidence="1" id="KW-1133">Transmembrane helix</keyword>
<dbReference type="AlphaFoldDB" id="A0A0R0KVZ9"/>
<keyword evidence="1" id="KW-0472">Membrane</keyword>
<dbReference type="EMBL" id="CM000835">
    <property type="protein sequence ID" value="KRH70945.1"/>
    <property type="molecule type" value="Genomic_DNA"/>
</dbReference>
<dbReference type="InParanoid" id="A0A0R0KVZ9"/>
<organism evidence="2">
    <name type="scientific">Glycine max</name>
    <name type="common">Soybean</name>
    <name type="synonym">Glycine hispida</name>
    <dbReference type="NCBI Taxonomy" id="3847"/>
    <lineage>
        <taxon>Eukaryota</taxon>
        <taxon>Viridiplantae</taxon>
        <taxon>Streptophyta</taxon>
        <taxon>Embryophyta</taxon>
        <taxon>Tracheophyta</taxon>
        <taxon>Spermatophyta</taxon>
        <taxon>Magnoliopsida</taxon>
        <taxon>eudicotyledons</taxon>
        <taxon>Gunneridae</taxon>
        <taxon>Pentapetalae</taxon>
        <taxon>rosids</taxon>
        <taxon>fabids</taxon>
        <taxon>Fabales</taxon>
        <taxon>Fabaceae</taxon>
        <taxon>Papilionoideae</taxon>
        <taxon>50 kb inversion clade</taxon>
        <taxon>NPAAA clade</taxon>
        <taxon>indigoferoid/millettioid clade</taxon>
        <taxon>Phaseoleae</taxon>
        <taxon>Glycine</taxon>
        <taxon>Glycine subgen. Soja</taxon>
    </lineage>
</organism>
<dbReference type="EnsemblPlants" id="KRH70945">
    <property type="protein sequence ID" value="KRH70945"/>
    <property type="gene ID" value="GLYMA_02G119900"/>
</dbReference>